<dbReference type="VEuPathDB" id="FungiDB:AB675_1610"/>
<dbReference type="EMBL" id="LFJN01000034">
    <property type="protein sequence ID" value="KPI36078.1"/>
    <property type="molecule type" value="Genomic_DNA"/>
</dbReference>
<organism evidence="1 2">
    <name type="scientific">Cyphellophora attinorum</name>
    <dbReference type="NCBI Taxonomy" id="1664694"/>
    <lineage>
        <taxon>Eukaryota</taxon>
        <taxon>Fungi</taxon>
        <taxon>Dikarya</taxon>
        <taxon>Ascomycota</taxon>
        <taxon>Pezizomycotina</taxon>
        <taxon>Eurotiomycetes</taxon>
        <taxon>Chaetothyriomycetidae</taxon>
        <taxon>Chaetothyriales</taxon>
        <taxon>Cyphellophoraceae</taxon>
        <taxon>Cyphellophora</taxon>
    </lineage>
</organism>
<gene>
    <name evidence="1" type="ORF">AB675_1610</name>
</gene>
<keyword evidence="2" id="KW-1185">Reference proteome</keyword>
<protein>
    <recommendedName>
        <fullName evidence="3">Transcription factor domain-containing protein</fullName>
    </recommendedName>
</protein>
<sequence length="420" mass="47739">MSPKSSDLGGIVWEHALQILLSNFGGHALLTCIARTHSTVTSSNTMRLSEIRARSTALKILREEIQERGPSPDALNCILLMFNTEILAKDHQAALSHSMFLAAHVFSAAHLDYPTINSDILRHVYLTSEIQRATQTFTRPVIDLALYDDWLTKLDDEQIYPPFVPSPEKLDHTDTKALEDVYLAELFTEARHYHNLLSMPLAQHIPSMKLSVRLLLLCGRLLLYAQRVIGALTLSRCTAIQAFSCRQRAAAAIAALWWLRSLTRFEPGHRSNRTPTTLELCVTDGMHLAQIMKTLMEESEPAVPLRLFKGKFDVDRKAYKFPASLRLRMWIHYIGSTIEEGIPPANDDKWSQMYHHQRLNYYRTRSGLAQDGAVETDVYGLMLGRFLPYQTQMTMGPTWLSLVPRFCIAPRSSHRDSAYM</sequence>
<dbReference type="Proteomes" id="UP000038010">
    <property type="component" value="Unassembled WGS sequence"/>
</dbReference>
<evidence type="ECO:0000313" key="2">
    <source>
        <dbReference type="Proteomes" id="UP000038010"/>
    </source>
</evidence>
<comment type="caution">
    <text evidence="1">The sequence shown here is derived from an EMBL/GenBank/DDBJ whole genome shotgun (WGS) entry which is preliminary data.</text>
</comment>
<accession>A0A0N0NIS3</accession>
<name>A0A0N0NIS3_9EURO</name>
<dbReference type="AlphaFoldDB" id="A0A0N0NIS3"/>
<evidence type="ECO:0000313" key="1">
    <source>
        <dbReference type="EMBL" id="KPI36078.1"/>
    </source>
</evidence>
<dbReference type="GeneID" id="28733393"/>
<evidence type="ECO:0008006" key="3">
    <source>
        <dbReference type="Google" id="ProtNLM"/>
    </source>
</evidence>
<proteinExistence type="predicted"/>
<reference evidence="1 2" key="1">
    <citation type="submission" date="2015-06" db="EMBL/GenBank/DDBJ databases">
        <title>Draft genome of the ant-associated black yeast Phialophora attae CBS 131958.</title>
        <authorList>
            <person name="Moreno L.F."/>
            <person name="Stielow B.J."/>
            <person name="de Hoog S."/>
            <person name="Vicente V.A."/>
            <person name="Weiss V.A."/>
            <person name="de Vries M."/>
            <person name="Cruz L.M."/>
            <person name="Souza E.M."/>
        </authorList>
    </citation>
    <scope>NUCLEOTIDE SEQUENCE [LARGE SCALE GENOMIC DNA]</scope>
    <source>
        <strain evidence="1 2">CBS 131958</strain>
    </source>
</reference>
<dbReference type="RefSeq" id="XP_017996041.1">
    <property type="nucleotide sequence ID" value="XM_018141513.1"/>
</dbReference>